<dbReference type="Pfam" id="PF09527">
    <property type="entry name" value="ATPase_gene1"/>
    <property type="match status" value="1"/>
</dbReference>
<dbReference type="HOGENOM" id="CLU_137927_7_0_10"/>
<evidence type="ECO:0000313" key="2">
    <source>
        <dbReference type="EMBL" id="EAP87695.1"/>
    </source>
</evidence>
<dbReference type="KEGG" id="cat:CA2559_03030"/>
<dbReference type="OrthoDB" id="9798708at2"/>
<dbReference type="EMBL" id="CP002046">
    <property type="protein sequence ID" value="EAP87695.1"/>
    <property type="molecule type" value="Genomic_DNA"/>
</dbReference>
<reference evidence="2 3" key="1">
    <citation type="journal article" date="2010" name="J. Bacteriol.">
        <title>The complete genome sequence of Croceibacter atlanticus HTCC2559T.</title>
        <authorList>
            <person name="Oh H.M."/>
            <person name="Kang I."/>
            <person name="Ferriera S."/>
            <person name="Giovannoni S.J."/>
            <person name="Cho J.C."/>
        </authorList>
    </citation>
    <scope>NUCLEOTIDE SEQUENCE [LARGE SCALE GENOMIC DNA]</scope>
    <source>
        <strain evidence="3">ATCC BAA-628 / HTCC2559 / KCTC 12090</strain>
    </source>
</reference>
<gene>
    <name evidence="2" type="ordered locus">CA2559_03030</name>
</gene>
<keyword evidence="3" id="KW-1185">Reference proteome</keyword>
<keyword evidence="1" id="KW-1133">Transmembrane helix</keyword>
<proteinExistence type="predicted"/>
<keyword evidence="1" id="KW-0812">Transmembrane</keyword>
<evidence type="ECO:0000256" key="1">
    <source>
        <dbReference type="SAM" id="Phobius"/>
    </source>
</evidence>
<feature type="transmembrane region" description="Helical" evidence="1">
    <location>
        <begin position="47"/>
        <end position="65"/>
    </location>
</feature>
<evidence type="ECO:0000313" key="3">
    <source>
        <dbReference type="Proteomes" id="UP000002297"/>
    </source>
</evidence>
<dbReference type="STRING" id="216432.CA2559_03030"/>
<keyword evidence="1" id="KW-0472">Membrane</keyword>
<feature type="transmembrane region" description="Helical" evidence="1">
    <location>
        <begin position="12"/>
        <end position="35"/>
    </location>
</feature>
<dbReference type="eggNOG" id="ENOG502ZZHF">
    <property type="taxonomic scope" value="Bacteria"/>
</dbReference>
<dbReference type="RefSeq" id="WP_013186372.1">
    <property type="nucleotide sequence ID" value="NC_014230.1"/>
</dbReference>
<dbReference type="AlphaFoldDB" id="A3U628"/>
<sequence>MTNEKKSPLNSSYAKYSGIAFQMFAIIAIGAFGGVKLDEYLNNQNNLYTIIFSLVAVLAAIFFVIRQILKMSKDDNAS</sequence>
<dbReference type="Proteomes" id="UP000002297">
    <property type="component" value="Chromosome"/>
</dbReference>
<dbReference type="GeneID" id="89452400"/>
<evidence type="ECO:0008006" key="4">
    <source>
        <dbReference type="Google" id="ProtNLM"/>
    </source>
</evidence>
<accession>A3U628</accession>
<protein>
    <recommendedName>
        <fullName evidence="4">AtpZ/AtpI family protein</fullName>
    </recommendedName>
</protein>
<organism evidence="2 3">
    <name type="scientific">Croceibacter atlanticus (strain ATCC BAA-628 / JCM 21780 / CIP 108009 / IAM 15332 / KCTC 12090 / HTCC2559)</name>
    <dbReference type="NCBI Taxonomy" id="216432"/>
    <lineage>
        <taxon>Bacteria</taxon>
        <taxon>Pseudomonadati</taxon>
        <taxon>Bacteroidota</taxon>
        <taxon>Flavobacteriia</taxon>
        <taxon>Flavobacteriales</taxon>
        <taxon>Flavobacteriaceae</taxon>
        <taxon>Croceibacter</taxon>
    </lineage>
</organism>
<dbReference type="InterPro" id="IPR032820">
    <property type="entry name" value="ATPase_put"/>
</dbReference>
<name>A3U628_CROAH</name>